<proteinExistence type="inferred from homology"/>
<keyword evidence="6" id="KW-0949">S-adenosyl-L-methionine</keyword>
<keyword evidence="7" id="KW-0694">RNA-binding</keyword>
<accession>A0A9D1CQI0</accession>
<dbReference type="Gene3D" id="2.30.130.10">
    <property type="entry name" value="PUA domain"/>
    <property type="match status" value="1"/>
</dbReference>
<keyword evidence="5" id="KW-0808">Transferase</keyword>
<dbReference type="Pfam" id="PF17785">
    <property type="entry name" value="PUA_3"/>
    <property type="match status" value="1"/>
</dbReference>
<dbReference type="PANTHER" id="PTHR42873">
    <property type="entry name" value="RIBOSOMAL RNA LARGE SUBUNIT METHYLTRANSFERASE"/>
    <property type="match status" value="1"/>
</dbReference>
<sequence>MADVYVQDGRQKKIRDGHPWIYRNEIARVEGETEDGGPVRALDAHGRLLGHGFYNGRSMITVRLLTHRDEPVDAALIARRVREAVAYRDLCMRRDDTDCRRLIYGEADRLPGVICDQFGPVVVLQVLALGMERWTDEIVRALQGCVPSMRALLLKNDDAIREKEGMERFSRVLLGEVGEETLVRENGLTLRVDLRGGQKTGSFLDQKENHRFLRRFARGARVLDCFTYAGGFALNAAAAGAASVCAVDISEAACALARENAARNGLAVEVACANCFDFLRAKGRERAQYDVVVLDPPAFAKARANLDAARRGYKEIALSAMRLLPAGGVLAAHSCSYHMPEDVFVKTTLSAAQDLRRAVRVITLRRQDVDHPVLAGYPESYYLKSLWMQMLD</sequence>
<evidence type="ECO:0000256" key="7">
    <source>
        <dbReference type="ARBA" id="ARBA00022884"/>
    </source>
</evidence>
<dbReference type="PANTHER" id="PTHR42873:SF1">
    <property type="entry name" value="S-ADENOSYLMETHIONINE-DEPENDENT METHYLTRANSFERASE DOMAIN-CONTAINING PROTEIN"/>
    <property type="match status" value="1"/>
</dbReference>
<dbReference type="EMBL" id="DVFJ01000022">
    <property type="protein sequence ID" value="HIQ71916.1"/>
    <property type="molecule type" value="Genomic_DNA"/>
</dbReference>
<dbReference type="CDD" id="cd02440">
    <property type="entry name" value="AdoMet_MTases"/>
    <property type="match status" value="1"/>
</dbReference>
<dbReference type="AlphaFoldDB" id="A0A9D1CQI0"/>
<keyword evidence="4 10" id="KW-0489">Methyltransferase</keyword>
<comment type="caution">
    <text evidence="10">The sequence shown here is derived from an EMBL/GenBank/DDBJ whole genome shotgun (WGS) entry which is preliminary data.</text>
</comment>
<keyword evidence="2" id="KW-0963">Cytoplasm</keyword>
<reference evidence="10" key="1">
    <citation type="submission" date="2020-10" db="EMBL/GenBank/DDBJ databases">
        <authorList>
            <person name="Gilroy R."/>
        </authorList>
    </citation>
    <scope>NUCLEOTIDE SEQUENCE</scope>
    <source>
        <strain evidence="10">ChiSxjej2B14-6234</strain>
    </source>
</reference>
<dbReference type="PROSITE" id="PS50890">
    <property type="entry name" value="PUA"/>
    <property type="match status" value="1"/>
</dbReference>
<dbReference type="Pfam" id="PF10672">
    <property type="entry name" value="Methyltrans_SAM"/>
    <property type="match status" value="1"/>
</dbReference>
<name>A0A9D1CQI0_9FIRM</name>
<dbReference type="GO" id="GO:0032259">
    <property type="term" value="P:methylation"/>
    <property type="evidence" value="ECO:0007669"/>
    <property type="project" value="UniProtKB-KW"/>
</dbReference>
<evidence type="ECO:0000259" key="9">
    <source>
        <dbReference type="SMART" id="SM00359"/>
    </source>
</evidence>
<comment type="subcellular location">
    <subcellularLocation>
        <location evidence="1">Cytoplasm</location>
    </subcellularLocation>
</comment>
<feature type="domain" description="PUA" evidence="9">
    <location>
        <begin position="2"/>
        <end position="86"/>
    </location>
</feature>
<dbReference type="InterPro" id="IPR002478">
    <property type="entry name" value="PUA"/>
</dbReference>
<dbReference type="InterPro" id="IPR019614">
    <property type="entry name" value="SAM-dep_methyl-trfase"/>
</dbReference>
<dbReference type="GO" id="GO:0006364">
    <property type="term" value="P:rRNA processing"/>
    <property type="evidence" value="ECO:0007669"/>
    <property type="project" value="UniProtKB-KW"/>
</dbReference>
<evidence type="ECO:0000256" key="8">
    <source>
        <dbReference type="ARBA" id="ARBA00038091"/>
    </source>
</evidence>
<evidence type="ECO:0000256" key="6">
    <source>
        <dbReference type="ARBA" id="ARBA00022691"/>
    </source>
</evidence>
<dbReference type="GO" id="GO:0003723">
    <property type="term" value="F:RNA binding"/>
    <property type="evidence" value="ECO:0007669"/>
    <property type="project" value="UniProtKB-KW"/>
</dbReference>
<evidence type="ECO:0000313" key="11">
    <source>
        <dbReference type="Proteomes" id="UP000886887"/>
    </source>
</evidence>
<dbReference type="Proteomes" id="UP000886887">
    <property type="component" value="Unassembled WGS sequence"/>
</dbReference>
<dbReference type="CDD" id="cd21153">
    <property type="entry name" value="PUA_RlmI"/>
    <property type="match status" value="1"/>
</dbReference>
<organism evidence="10 11">
    <name type="scientific">Candidatus Onthenecus intestinigallinarum</name>
    <dbReference type="NCBI Taxonomy" id="2840875"/>
    <lineage>
        <taxon>Bacteria</taxon>
        <taxon>Bacillati</taxon>
        <taxon>Bacillota</taxon>
        <taxon>Clostridia</taxon>
        <taxon>Eubacteriales</taxon>
        <taxon>Candidatus Onthenecus</taxon>
    </lineage>
</organism>
<dbReference type="CDD" id="cd11572">
    <property type="entry name" value="RlmI_M_like"/>
    <property type="match status" value="1"/>
</dbReference>
<gene>
    <name evidence="10" type="ORF">IAB73_06905</name>
</gene>
<dbReference type="Gene3D" id="3.40.50.150">
    <property type="entry name" value="Vaccinia Virus protein VP39"/>
    <property type="match status" value="1"/>
</dbReference>
<dbReference type="GO" id="GO:0005737">
    <property type="term" value="C:cytoplasm"/>
    <property type="evidence" value="ECO:0007669"/>
    <property type="project" value="UniProtKB-SubCell"/>
</dbReference>
<reference evidence="10" key="2">
    <citation type="journal article" date="2021" name="PeerJ">
        <title>Extensive microbial diversity within the chicken gut microbiome revealed by metagenomics and culture.</title>
        <authorList>
            <person name="Gilroy R."/>
            <person name="Ravi A."/>
            <person name="Getino M."/>
            <person name="Pursley I."/>
            <person name="Horton D.L."/>
            <person name="Alikhan N.F."/>
            <person name="Baker D."/>
            <person name="Gharbi K."/>
            <person name="Hall N."/>
            <person name="Watson M."/>
            <person name="Adriaenssens E.M."/>
            <person name="Foster-Nyarko E."/>
            <person name="Jarju S."/>
            <person name="Secka A."/>
            <person name="Antonio M."/>
            <person name="Oren A."/>
            <person name="Chaudhuri R.R."/>
            <person name="La Ragione R."/>
            <person name="Hildebrand F."/>
            <person name="Pallen M.J."/>
        </authorList>
    </citation>
    <scope>NUCLEOTIDE SEQUENCE</scope>
    <source>
        <strain evidence="10">ChiSxjej2B14-6234</strain>
    </source>
</reference>
<dbReference type="InterPro" id="IPR029063">
    <property type="entry name" value="SAM-dependent_MTases_sf"/>
</dbReference>
<dbReference type="SUPFAM" id="SSF53335">
    <property type="entry name" value="S-adenosyl-L-methionine-dependent methyltransferases"/>
    <property type="match status" value="1"/>
</dbReference>
<evidence type="ECO:0000256" key="2">
    <source>
        <dbReference type="ARBA" id="ARBA00022490"/>
    </source>
</evidence>
<keyword evidence="3" id="KW-0698">rRNA processing</keyword>
<evidence type="ECO:0000256" key="4">
    <source>
        <dbReference type="ARBA" id="ARBA00022603"/>
    </source>
</evidence>
<evidence type="ECO:0000256" key="1">
    <source>
        <dbReference type="ARBA" id="ARBA00004496"/>
    </source>
</evidence>
<dbReference type="SMART" id="SM00359">
    <property type="entry name" value="PUA"/>
    <property type="match status" value="1"/>
</dbReference>
<dbReference type="SUPFAM" id="SSF88697">
    <property type="entry name" value="PUA domain-like"/>
    <property type="match status" value="1"/>
</dbReference>
<dbReference type="InterPro" id="IPR015947">
    <property type="entry name" value="PUA-like_sf"/>
</dbReference>
<dbReference type="GO" id="GO:0008168">
    <property type="term" value="F:methyltransferase activity"/>
    <property type="evidence" value="ECO:0007669"/>
    <property type="project" value="UniProtKB-KW"/>
</dbReference>
<dbReference type="InterPro" id="IPR041532">
    <property type="entry name" value="RlmI-like_PUA"/>
</dbReference>
<evidence type="ECO:0000256" key="3">
    <source>
        <dbReference type="ARBA" id="ARBA00022552"/>
    </source>
</evidence>
<dbReference type="InterPro" id="IPR036974">
    <property type="entry name" value="PUA_sf"/>
</dbReference>
<evidence type="ECO:0000313" key="10">
    <source>
        <dbReference type="EMBL" id="HIQ71916.1"/>
    </source>
</evidence>
<evidence type="ECO:0000256" key="5">
    <source>
        <dbReference type="ARBA" id="ARBA00022679"/>
    </source>
</evidence>
<protein>
    <submittedName>
        <fullName evidence="10">Class I SAM-dependent rRNA methyltransferase</fullName>
    </submittedName>
</protein>
<dbReference type="Gene3D" id="3.30.750.80">
    <property type="entry name" value="RNA methyltransferase domain (HRMD) like"/>
    <property type="match status" value="1"/>
</dbReference>
<comment type="similarity">
    <text evidence="8">Belongs to the methyltransferase superfamily. RlmI family.</text>
</comment>